<dbReference type="PROSITE" id="PS00651">
    <property type="entry name" value="RIBOSOMAL_L9"/>
    <property type="match status" value="1"/>
</dbReference>
<dbReference type="SUPFAM" id="SSF55658">
    <property type="entry name" value="L9 N-domain-like"/>
    <property type="match status" value="1"/>
</dbReference>
<dbReference type="Gene3D" id="3.40.5.10">
    <property type="entry name" value="Ribosomal protein L9, N-terminal domain"/>
    <property type="match status" value="1"/>
</dbReference>
<dbReference type="Pfam" id="PF03948">
    <property type="entry name" value="Ribosomal_L9_C"/>
    <property type="match status" value="1"/>
</dbReference>
<comment type="similarity">
    <text evidence="1 7">Belongs to the bacterial ribosomal protein bL9 family.</text>
</comment>
<dbReference type="GO" id="GO:0005840">
    <property type="term" value="C:ribosome"/>
    <property type="evidence" value="ECO:0007669"/>
    <property type="project" value="UniProtKB-KW"/>
</dbReference>
<dbReference type="InterPro" id="IPR020069">
    <property type="entry name" value="Ribosomal_bL9_C"/>
</dbReference>
<keyword evidence="2 7" id="KW-0699">rRNA-binding</keyword>
<dbReference type="Proteomes" id="UP000236846">
    <property type="component" value="Unassembled WGS sequence"/>
</dbReference>
<dbReference type="PANTHER" id="PTHR21368">
    <property type="entry name" value="50S RIBOSOMAL PROTEIN L9"/>
    <property type="match status" value="1"/>
</dbReference>
<protein>
    <recommendedName>
        <fullName evidence="6 7">Large ribosomal subunit protein bL9</fullName>
    </recommendedName>
</protein>
<dbReference type="GO" id="GO:0019843">
    <property type="term" value="F:rRNA binding"/>
    <property type="evidence" value="ECO:0007669"/>
    <property type="project" value="UniProtKB-UniRule"/>
</dbReference>
<dbReference type="SUPFAM" id="SSF55653">
    <property type="entry name" value="Ribosomal protein L9 C-domain"/>
    <property type="match status" value="1"/>
</dbReference>
<dbReference type="AlphaFoldDB" id="A0A2H0PXX7"/>
<dbReference type="HAMAP" id="MF_00503">
    <property type="entry name" value="Ribosomal_bL9"/>
    <property type="match status" value="1"/>
</dbReference>
<dbReference type="GO" id="GO:0006412">
    <property type="term" value="P:translation"/>
    <property type="evidence" value="ECO:0007669"/>
    <property type="project" value="UniProtKB-UniRule"/>
</dbReference>
<organism evidence="9 10">
    <name type="scientific">Candidatus Brennerbacteria bacterium CG11_big_fil_rev_8_21_14_0_20_43_10</name>
    <dbReference type="NCBI Taxonomy" id="1974523"/>
    <lineage>
        <taxon>Bacteria</taxon>
        <taxon>Candidatus Brenneribacteriota</taxon>
    </lineage>
</organism>
<proteinExistence type="inferred from homology"/>
<name>A0A2H0PXX7_9BACT</name>
<comment type="function">
    <text evidence="7">Binds to the 23S rRNA.</text>
</comment>
<comment type="caution">
    <text evidence="9">The sequence shown here is derived from an EMBL/GenBank/DDBJ whole genome shotgun (WGS) entry which is preliminary data.</text>
</comment>
<evidence type="ECO:0000259" key="8">
    <source>
        <dbReference type="PROSITE" id="PS00651"/>
    </source>
</evidence>
<evidence type="ECO:0000313" key="9">
    <source>
        <dbReference type="EMBL" id="PIR26574.1"/>
    </source>
</evidence>
<dbReference type="EMBL" id="PCXE01000017">
    <property type="protein sequence ID" value="PIR26574.1"/>
    <property type="molecule type" value="Genomic_DNA"/>
</dbReference>
<evidence type="ECO:0000313" key="10">
    <source>
        <dbReference type="Proteomes" id="UP000236846"/>
    </source>
</evidence>
<evidence type="ECO:0000256" key="3">
    <source>
        <dbReference type="ARBA" id="ARBA00022884"/>
    </source>
</evidence>
<keyword evidence="4 7" id="KW-0689">Ribosomal protein</keyword>
<dbReference type="GO" id="GO:1990904">
    <property type="term" value="C:ribonucleoprotein complex"/>
    <property type="evidence" value="ECO:0007669"/>
    <property type="project" value="UniProtKB-KW"/>
</dbReference>
<dbReference type="InterPro" id="IPR036791">
    <property type="entry name" value="Ribosomal_bL9_C_sf"/>
</dbReference>
<gene>
    <name evidence="7 9" type="primary">rplI</name>
    <name evidence="9" type="ORF">COV41_00895</name>
</gene>
<dbReference type="InterPro" id="IPR000244">
    <property type="entry name" value="Ribosomal_bL9"/>
</dbReference>
<keyword evidence="3 7" id="KW-0694">RNA-binding</keyword>
<dbReference type="InterPro" id="IPR036935">
    <property type="entry name" value="Ribosomal_bL9_N_sf"/>
</dbReference>
<evidence type="ECO:0000256" key="6">
    <source>
        <dbReference type="ARBA" id="ARBA00035292"/>
    </source>
</evidence>
<dbReference type="InterPro" id="IPR020070">
    <property type="entry name" value="Ribosomal_bL9_N"/>
</dbReference>
<keyword evidence="5 7" id="KW-0687">Ribonucleoprotein</keyword>
<accession>A0A2H0PXX7</accession>
<dbReference type="NCBIfam" id="TIGR00158">
    <property type="entry name" value="L9"/>
    <property type="match status" value="1"/>
</dbReference>
<evidence type="ECO:0000256" key="1">
    <source>
        <dbReference type="ARBA" id="ARBA00010605"/>
    </source>
</evidence>
<feature type="domain" description="Ribosomal protein L9" evidence="8">
    <location>
        <begin position="13"/>
        <end position="40"/>
    </location>
</feature>
<evidence type="ECO:0000256" key="5">
    <source>
        <dbReference type="ARBA" id="ARBA00023274"/>
    </source>
</evidence>
<evidence type="ECO:0000256" key="2">
    <source>
        <dbReference type="ARBA" id="ARBA00022730"/>
    </source>
</evidence>
<dbReference type="GO" id="GO:0003735">
    <property type="term" value="F:structural constituent of ribosome"/>
    <property type="evidence" value="ECO:0007669"/>
    <property type="project" value="InterPro"/>
</dbReference>
<dbReference type="InterPro" id="IPR009027">
    <property type="entry name" value="Ribosomal_bL9/RNase_H1_N"/>
</dbReference>
<dbReference type="Gene3D" id="3.10.430.100">
    <property type="entry name" value="Ribosomal protein L9, C-terminal domain"/>
    <property type="match status" value="1"/>
</dbReference>
<sequence length="151" mass="17369">MRIILLQDIKGIGKKGECKDVKNGYSRNFLIPKHLAMAATKENLKQWHRQQLDQQVREQKHRAELERQAQDIAQLTYTHELVTDKTGGIFGAVNKQTIKDFLARHYIKVSSEQIKLEHSLKDQSEYKVPIDLGQGIEAVLKIVVVHKQQSC</sequence>
<evidence type="ECO:0000256" key="7">
    <source>
        <dbReference type="HAMAP-Rule" id="MF_00503"/>
    </source>
</evidence>
<reference evidence="9 10" key="1">
    <citation type="submission" date="2017-09" db="EMBL/GenBank/DDBJ databases">
        <title>Depth-based differentiation of microbial function through sediment-hosted aquifers and enrichment of novel symbionts in the deep terrestrial subsurface.</title>
        <authorList>
            <person name="Probst A.J."/>
            <person name="Ladd B."/>
            <person name="Jarett J.K."/>
            <person name="Geller-Mcgrath D.E."/>
            <person name="Sieber C.M."/>
            <person name="Emerson J.B."/>
            <person name="Anantharaman K."/>
            <person name="Thomas B.C."/>
            <person name="Malmstrom R."/>
            <person name="Stieglmeier M."/>
            <person name="Klingl A."/>
            <person name="Woyke T."/>
            <person name="Ryan C.M."/>
            <person name="Banfield J.F."/>
        </authorList>
    </citation>
    <scope>NUCLEOTIDE SEQUENCE [LARGE SCALE GENOMIC DNA]</scope>
    <source>
        <strain evidence="9">CG11_big_fil_rev_8_21_14_0_20_43_10</strain>
    </source>
</reference>
<dbReference type="InterPro" id="IPR020594">
    <property type="entry name" value="Ribosomal_bL9_bac/chp"/>
</dbReference>
<dbReference type="Pfam" id="PF01281">
    <property type="entry name" value="Ribosomal_L9_N"/>
    <property type="match status" value="1"/>
</dbReference>
<evidence type="ECO:0000256" key="4">
    <source>
        <dbReference type="ARBA" id="ARBA00022980"/>
    </source>
</evidence>